<dbReference type="OMA" id="NTTHATQ"/>
<dbReference type="KEGG" id="ngr:NAEGRDRAFT_54486"/>
<dbReference type="Gene3D" id="1.25.40.10">
    <property type="entry name" value="Tetratricopeptide repeat domain"/>
    <property type="match status" value="3"/>
</dbReference>
<keyword evidence="3" id="KW-1185">Reference proteome</keyword>
<dbReference type="VEuPathDB" id="AmoebaDB:NAEGRDRAFT_54486"/>
<dbReference type="GO" id="GO:0051301">
    <property type="term" value="P:cell division"/>
    <property type="evidence" value="ECO:0007669"/>
    <property type="project" value="TreeGrafter"/>
</dbReference>
<evidence type="ECO:0000313" key="3">
    <source>
        <dbReference type="Proteomes" id="UP000006671"/>
    </source>
</evidence>
<dbReference type="Proteomes" id="UP000006671">
    <property type="component" value="Unassembled WGS sequence"/>
</dbReference>
<reference evidence="2 3" key="1">
    <citation type="journal article" date="2010" name="Cell">
        <title>The genome of Naegleria gruberi illuminates early eukaryotic versatility.</title>
        <authorList>
            <person name="Fritz-Laylin L.K."/>
            <person name="Prochnik S.E."/>
            <person name="Ginger M.L."/>
            <person name="Dacks J.B."/>
            <person name="Carpenter M.L."/>
            <person name="Field M.C."/>
            <person name="Kuo A."/>
            <person name="Paredez A."/>
            <person name="Chapman J."/>
            <person name="Pham J."/>
            <person name="Shu S."/>
            <person name="Neupane R."/>
            <person name="Cipriano M."/>
            <person name="Mancuso J."/>
            <person name="Tu H."/>
            <person name="Salamov A."/>
            <person name="Lindquist E."/>
            <person name="Shapiro H."/>
            <person name="Lucas S."/>
            <person name="Grigoriev I.V."/>
            <person name="Cande W.Z."/>
            <person name="Fulton C."/>
            <person name="Rokhsar D.S."/>
            <person name="Dawson S.C."/>
        </authorList>
    </citation>
    <scope>NUCLEOTIDE SEQUENCE [LARGE SCALE GENOMIC DNA]</scope>
    <source>
        <strain evidence="2 3">NEG-M</strain>
    </source>
</reference>
<evidence type="ECO:0000313" key="2">
    <source>
        <dbReference type="EMBL" id="EFC36231.1"/>
    </source>
</evidence>
<dbReference type="PANTHER" id="PTHR12558:SF44">
    <property type="entry name" value="TETRATRICOPEPTIDE REPEAT-CONTAINING PROTEIN"/>
    <property type="match status" value="1"/>
</dbReference>
<evidence type="ECO:0000256" key="1">
    <source>
        <dbReference type="ARBA" id="ARBA00022803"/>
    </source>
</evidence>
<name>D2W3U0_NAEGR</name>
<dbReference type="OrthoDB" id="2423701at2759"/>
<dbReference type="RefSeq" id="XP_002668975.1">
    <property type="nucleotide sequence ID" value="XM_002668929.1"/>
</dbReference>
<gene>
    <name evidence="2" type="ORF">NAEGRDRAFT_54486</name>
</gene>
<dbReference type="GeneID" id="8862019"/>
<organism evidence="3">
    <name type="scientific">Naegleria gruberi</name>
    <name type="common">Amoeba</name>
    <dbReference type="NCBI Taxonomy" id="5762"/>
    <lineage>
        <taxon>Eukaryota</taxon>
        <taxon>Discoba</taxon>
        <taxon>Heterolobosea</taxon>
        <taxon>Tetramitia</taxon>
        <taxon>Eutetramitia</taxon>
        <taxon>Vahlkampfiidae</taxon>
        <taxon>Naegleria</taxon>
    </lineage>
</organism>
<protein>
    <submittedName>
        <fullName evidence="2">Predicted protein</fullName>
    </submittedName>
</protein>
<dbReference type="InterPro" id="IPR011990">
    <property type="entry name" value="TPR-like_helical_dom_sf"/>
</dbReference>
<dbReference type="EMBL" id="GG738934">
    <property type="protein sequence ID" value="EFC36231.1"/>
    <property type="molecule type" value="Genomic_DNA"/>
</dbReference>
<dbReference type="PANTHER" id="PTHR12558">
    <property type="entry name" value="CELL DIVISION CYCLE 16,23,27"/>
    <property type="match status" value="1"/>
</dbReference>
<dbReference type="SUPFAM" id="SSF48452">
    <property type="entry name" value="TPR-like"/>
    <property type="match status" value="2"/>
</dbReference>
<accession>D2W3U0</accession>
<dbReference type="AlphaFoldDB" id="D2W3U0"/>
<proteinExistence type="predicted"/>
<sequence>MDGVFNTARMMWNLFSGKQAENSEETTKKEEQEQDSIKISIKQDEMYSIRAWISMACFMREAHKYGEAEKTFDKAMEMMIKGSGFNYKDCITMSSLNLEMGRNYVHLGKVEHATQCFNKVCELEVSLMDKGEAMAELAWLELDEGSDASLGRAKAIIEKLQQMTQCRRIEQLWNHLLGNYYLLKQDNNSALKHYEKAVELDTACVDSLAVLGDIYFHQMQDKTKAHLMWSRAFDIDPYNNNLSHYKLAKHIIKHEHNLEKTRKVLDIGLKLDPEDVNSHYLMAVCLEELEAEKTPGVQKELVIFHYAEAVRLGCEKKELYRRFSEYLVELKNYNWALGVLNSGLKNAKEHTVYILYLRQQFYEITMQNYRAALEDCEHILRLISQANITQQAYDGIVSKDIIKDKIVELKEKV</sequence>
<dbReference type="Pfam" id="PF13181">
    <property type="entry name" value="TPR_8"/>
    <property type="match status" value="1"/>
</dbReference>
<dbReference type="InParanoid" id="D2W3U0"/>
<dbReference type="InterPro" id="IPR019734">
    <property type="entry name" value="TPR_rpt"/>
</dbReference>
<keyword evidence="1" id="KW-0802">TPR repeat</keyword>